<evidence type="ECO:0000256" key="1">
    <source>
        <dbReference type="SAM" id="MobiDB-lite"/>
    </source>
</evidence>
<organism evidence="2 3">
    <name type="scientific">Plectonema cf. radiosum LEGE 06105</name>
    <dbReference type="NCBI Taxonomy" id="945769"/>
    <lineage>
        <taxon>Bacteria</taxon>
        <taxon>Bacillati</taxon>
        <taxon>Cyanobacteriota</taxon>
        <taxon>Cyanophyceae</taxon>
        <taxon>Oscillatoriophycideae</taxon>
        <taxon>Oscillatoriales</taxon>
        <taxon>Microcoleaceae</taxon>
        <taxon>Plectonema</taxon>
    </lineage>
</organism>
<dbReference type="Proteomes" id="UP000620559">
    <property type="component" value="Unassembled WGS sequence"/>
</dbReference>
<feature type="compositionally biased region" description="Basic and acidic residues" evidence="1">
    <location>
        <begin position="29"/>
        <end position="38"/>
    </location>
</feature>
<evidence type="ECO:0000313" key="2">
    <source>
        <dbReference type="EMBL" id="MBE9213436.1"/>
    </source>
</evidence>
<feature type="region of interest" description="Disordered" evidence="1">
    <location>
        <begin position="52"/>
        <end position="114"/>
    </location>
</feature>
<gene>
    <name evidence="2" type="ORF">IQ247_12290</name>
</gene>
<comment type="caution">
    <text evidence="2">The sequence shown here is derived from an EMBL/GenBank/DDBJ whole genome shotgun (WGS) entry which is preliminary data.</text>
</comment>
<feature type="region of interest" description="Disordered" evidence="1">
    <location>
        <begin position="1"/>
        <end position="38"/>
    </location>
</feature>
<proteinExistence type="predicted"/>
<reference evidence="2" key="1">
    <citation type="submission" date="2020-10" db="EMBL/GenBank/DDBJ databases">
        <authorList>
            <person name="Castelo-Branco R."/>
            <person name="Eusebio N."/>
            <person name="Adriana R."/>
            <person name="Vieira A."/>
            <person name="Brugerolle De Fraissinette N."/>
            <person name="Rezende De Castro R."/>
            <person name="Schneider M.P."/>
            <person name="Vasconcelos V."/>
            <person name="Leao P.N."/>
        </authorList>
    </citation>
    <scope>NUCLEOTIDE SEQUENCE</scope>
    <source>
        <strain evidence="2">LEGE 06105</strain>
    </source>
</reference>
<accession>A0A8J7K089</accession>
<dbReference type="AlphaFoldDB" id="A0A8J7K089"/>
<protein>
    <submittedName>
        <fullName evidence="2">Uncharacterized protein</fullName>
    </submittedName>
</protein>
<sequence>MSEEKDKKLPIKIKKSSCKSQEENLSQPRESENQLEERKVRKTIITTEISSRPKIVGAIPPWDDDDDSQQDDQIKPPTITTEIPTEPEKFNEEFNITPRATGEIPPWDEEEETK</sequence>
<name>A0A8J7K089_9CYAN</name>
<evidence type="ECO:0000313" key="3">
    <source>
        <dbReference type="Proteomes" id="UP000620559"/>
    </source>
</evidence>
<dbReference type="EMBL" id="JADEWL010000033">
    <property type="protein sequence ID" value="MBE9213436.1"/>
    <property type="molecule type" value="Genomic_DNA"/>
</dbReference>
<keyword evidence="3" id="KW-1185">Reference proteome</keyword>
<dbReference type="RefSeq" id="WP_193920346.1">
    <property type="nucleotide sequence ID" value="NZ_JADEWL010000033.1"/>
</dbReference>
<feature type="compositionally biased region" description="Low complexity" evidence="1">
    <location>
        <begin position="75"/>
        <end position="84"/>
    </location>
</feature>